<dbReference type="GO" id="GO:0006412">
    <property type="term" value="P:translation"/>
    <property type="evidence" value="ECO:0007669"/>
    <property type="project" value="InterPro"/>
</dbReference>
<dbReference type="GO" id="GO:0003735">
    <property type="term" value="F:structural constituent of ribosome"/>
    <property type="evidence" value="ECO:0007669"/>
    <property type="project" value="InterPro"/>
</dbReference>
<dbReference type="KEGG" id="tpv:TP03_0328"/>
<evidence type="ECO:0000313" key="7">
    <source>
        <dbReference type="Proteomes" id="UP000001949"/>
    </source>
</evidence>
<dbReference type="eggNOG" id="KOG1715">
    <property type="taxonomic scope" value="Eukaryota"/>
</dbReference>
<dbReference type="GO" id="GO:0005737">
    <property type="term" value="C:cytoplasm"/>
    <property type="evidence" value="ECO:0007669"/>
    <property type="project" value="UniProtKB-ARBA"/>
</dbReference>
<gene>
    <name evidence="6" type="ordered locus">TP03_0328</name>
</gene>
<dbReference type="InterPro" id="IPR036235">
    <property type="entry name" value="Ribosomal_bL12_oligo_N_sf"/>
</dbReference>
<dbReference type="Gene3D" id="3.30.1390.10">
    <property type="match status" value="1"/>
</dbReference>
<sequence>MFFYSTKILNFILAIFYTFIADTYQCHGIRLGTIPTPGIRITSPLARITSPGIRMGKIMFINKGCIKPYSINITSNFLVKSSKVDEILENLKTLTLLETSELVRKIEEVFGVSAQPVGPLTLQPQSTAPTEEYQDEEPDDTKERERDKKRKLNVVIKEILKEKRINAYNKIKEYYPNKSATEIKKIMDALPHVVKTVTSRREGEEIIQKLSIEGMTVDFE</sequence>
<dbReference type="VEuPathDB" id="PiroplasmaDB:TpMuguga_03g00328"/>
<evidence type="ECO:0000256" key="2">
    <source>
        <dbReference type="ARBA" id="ARBA00022980"/>
    </source>
</evidence>
<name>Q4N026_THEPA</name>
<evidence type="ECO:0000259" key="5">
    <source>
        <dbReference type="Pfam" id="PF16320"/>
    </source>
</evidence>
<accession>Q4N026</accession>
<evidence type="ECO:0000256" key="4">
    <source>
        <dbReference type="SAM" id="MobiDB-lite"/>
    </source>
</evidence>
<proteinExistence type="inferred from homology"/>
<dbReference type="InParanoid" id="Q4N026"/>
<dbReference type="FunCoup" id="Q4N026">
    <property type="interactions" value="97"/>
</dbReference>
<comment type="caution">
    <text evidence="6">The sequence shown here is derived from an EMBL/GenBank/DDBJ whole genome shotgun (WGS) entry which is preliminary data.</text>
</comment>
<evidence type="ECO:0000313" key="6">
    <source>
        <dbReference type="EMBL" id="EAN31063.1"/>
    </source>
</evidence>
<keyword evidence="3" id="KW-0687">Ribonucleoprotein</keyword>
<feature type="region of interest" description="Disordered" evidence="4">
    <location>
        <begin position="117"/>
        <end position="148"/>
    </location>
</feature>
<dbReference type="RefSeq" id="XP_763346.1">
    <property type="nucleotide sequence ID" value="XM_758253.1"/>
</dbReference>
<dbReference type="GeneID" id="3500303"/>
<dbReference type="AlphaFoldDB" id="Q4N026"/>
<dbReference type="GO" id="GO:0005840">
    <property type="term" value="C:ribosome"/>
    <property type="evidence" value="ECO:0007669"/>
    <property type="project" value="UniProtKB-KW"/>
</dbReference>
<feature type="domain" description="Large ribosomal subunit protein bL12 oligomerization" evidence="5">
    <location>
        <begin position="83"/>
        <end position="117"/>
    </location>
</feature>
<keyword evidence="2" id="KW-0689">Ribosomal protein</keyword>
<dbReference type="PANTHER" id="PTHR45987">
    <property type="entry name" value="39S RIBOSOMAL PROTEIN L12"/>
    <property type="match status" value="1"/>
</dbReference>
<dbReference type="OMA" id="CTCIRIG"/>
<reference evidence="6 7" key="1">
    <citation type="journal article" date="2005" name="Science">
        <title>Genome sequence of Theileria parva, a bovine pathogen that transforms lymphocytes.</title>
        <authorList>
            <person name="Gardner M.J."/>
            <person name="Bishop R."/>
            <person name="Shah T."/>
            <person name="de Villiers E.P."/>
            <person name="Carlton J.M."/>
            <person name="Hall N."/>
            <person name="Ren Q."/>
            <person name="Paulsen I.T."/>
            <person name="Pain A."/>
            <person name="Berriman M."/>
            <person name="Wilson R.J.M."/>
            <person name="Sato S."/>
            <person name="Ralph S.A."/>
            <person name="Mann D.J."/>
            <person name="Xiong Z."/>
            <person name="Shallom S.J."/>
            <person name="Weidman J."/>
            <person name="Jiang L."/>
            <person name="Lynn J."/>
            <person name="Weaver B."/>
            <person name="Shoaibi A."/>
            <person name="Domingo A.R."/>
            <person name="Wasawo D."/>
            <person name="Crabtree J."/>
            <person name="Wortman J.R."/>
            <person name="Haas B."/>
            <person name="Angiuoli S.V."/>
            <person name="Creasy T.H."/>
            <person name="Lu C."/>
            <person name="Suh B."/>
            <person name="Silva J.C."/>
            <person name="Utterback T.R."/>
            <person name="Feldblyum T.V."/>
            <person name="Pertea M."/>
            <person name="Allen J."/>
            <person name="Nierman W.C."/>
            <person name="Taracha E.L.N."/>
            <person name="Salzberg S.L."/>
            <person name="White O.R."/>
            <person name="Fitzhugh H.A."/>
            <person name="Morzaria S."/>
            <person name="Venter J.C."/>
            <person name="Fraser C.M."/>
            <person name="Nene V."/>
        </authorList>
    </citation>
    <scope>NUCLEOTIDE SEQUENCE [LARGE SCALE GENOMIC DNA]</scope>
    <source>
        <strain evidence="6 7">Muguga</strain>
    </source>
</reference>
<organism evidence="6 7">
    <name type="scientific">Theileria parva</name>
    <name type="common">East coast fever infection agent</name>
    <dbReference type="NCBI Taxonomy" id="5875"/>
    <lineage>
        <taxon>Eukaryota</taxon>
        <taxon>Sar</taxon>
        <taxon>Alveolata</taxon>
        <taxon>Apicomplexa</taxon>
        <taxon>Aconoidasida</taxon>
        <taxon>Piroplasmida</taxon>
        <taxon>Theileriidae</taxon>
        <taxon>Theileria</taxon>
    </lineage>
</organism>
<dbReference type="PANTHER" id="PTHR45987:SF4">
    <property type="entry name" value="LARGE RIBOSOMAL SUBUNIT PROTEIN BL12M"/>
    <property type="match status" value="1"/>
</dbReference>
<dbReference type="SUPFAM" id="SSF48300">
    <property type="entry name" value="Ribosomal protein L7/12, oligomerisation (N-terminal) domain"/>
    <property type="match status" value="1"/>
</dbReference>
<dbReference type="GO" id="GO:1990904">
    <property type="term" value="C:ribonucleoprotein complex"/>
    <property type="evidence" value="ECO:0007669"/>
    <property type="project" value="UniProtKB-KW"/>
</dbReference>
<dbReference type="GO" id="GO:0003729">
    <property type="term" value="F:mRNA binding"/>
    <property type="evidence" value="ECO:0007669"/>
    <property type="project" value="TreeGrafter"/>
</dbReference>
<dbReference type="InterPro" id="IPR008932">
    <property type="entry name" value="Ribosomal_bL12_oligo"/>
</dbReference>
<dbReference type="Pfam" id="PF16320">
    <property type="entry name" value="Ribosomal_L12_N"/>
    <property type="match status" value="1"/>
</dbReference>
<dbReference type="InterPro" id="IPR014719">
    <property type="entry name" value="Ribosomal_bL12_C/ClpS-like"/>
</dbReference>
<dbReference type="Proteomes" id="UP000001949">
    <property type="component" value="Unassembled WGS sequence"/>
</dbReference>
<dbReference type="SUPFAM" id="SSF54736">
    <property type="entry name" value="ClpS-like"/>
    <property type="match status" value="1"/>
</dbReference>
<dbReference type="InterPro" id="IPR000206">
    <property type="entry name" value="Ribosomal_bL12"/>
</dbReference>
<evidence type="ECO:0000256" key="1">
    <source>
        <dbReference type="ARBA" id="ARBA00007197"/>
    </source>
</evidence>
<dbReference type="EMBL" id="AAGK01000005">
    <property type="protein sequence ID" value="EAN31063.1"/>
    <property type="molecule type" value="Genomic_DNA"/>
</dbReference>
<dbReference type="STRING" id="5875.Q4N026"/>
<protein>
    <recommendedName>
        <fullName evidence="5">Large ribosomal subunit protein bL12 oligomerization domain-containing protein</fullName>
    </recommendedName>
</protein>
<evidence type="ECO:0000256" key="3">
    <source>
        <dbReference type="ARBA" id="ARBA00023274"/>
    </source>
</evidence>
<keyword evidence="7" id="KW-1185">Reference proteome</keyword>
<comment type="similarity">
    <text evidence="1">Belongs to the bacterial ribosomal protein bL12 family.</text>
</comment>
<dbReference type="Gene3D" id="1.20.5.710">
    <property type="entry name" value="Single helix bin"/>
    <property type="match status" value="1"/>
</dbReference>